<organism evidence="1 2">
    <name type="scientific">Enterococcus camelliae</name>
    <dbReference type="NCBI Taxonomy" id="453959"/>
    <lineage>
        <taxon>Bacteria</taxon>
        <taxon>Bacillati</taxon>
        <taxon>Bacillota</taxon>
        <taxon>Bacilli</taxon>
        <taxon>Lactobacillales</taxon>
        <taxon>Enterococcaceae</taxon>
        <taxon>Enterococcus</taxon>
    </lineage>
</organism>
<reference evidence="2" key="1">
    <citation type="journal article" date="2019" name="Int. J. Syst. Evol. Microbiol.">
        <title>The Global Catalogue of Microorganisms (GCM) 10K type strain sequencing project: providing services to taxonomists for standard genome sequencing and annotation.</title>
        <authorList>
            <consortium name="The Broad Institute Genomics Platform"/>
            <consortium name="The Broad Institute Genome Sequencing Center for Infectious Disease"/>
            <person name="Wu L."/>
            <person name="Ma J."/>
        </authorList>
    </citation>
    <scope>NUCLEOTIDE SEQUENCE [LARGE SCALE GENOMIC DNA]</scope>
    <source>
        <strain evidence="2">TISTR 932</strain>
    </source>
</reference>
<gene>
    <name evidence="1" type="ORF">ACFSR0_01630</name>
</gene>
<evidence type="ECO:0000313" key="2">
    <source>
        <dbReference type="Proteomes" id="UP001597427"/>
    </source>
</evidence>
<name>A0ABW5TFQ1_9ENTE</name>
<sequence length="54" mass="6279">MIDSIHRFQAWNGPLHEHGVFGAMSKEEYATYFALHIADHFQEIKADTLQFTEV</sequence>
<accession>A0ABW5TFQ1</accession>
<protein>
    <submittedName>
        <fullName evidence="1">DUF1569 domain-containing protein</fullName>
    </submittedName>
</protein>
<dbReference type="Proteomes" id="UP001597427">
    <property type="component" value="Unassembled WGS sequence"/>
</dbReference>
<dbReference type="InterPro" id="IPR011463">
    <property type="entry name" value="DUF1569"/>
</dbReference>
<dbReference type="Pfam" id="PF07606">
    <property type="entry name" value="DUF1569"/>
    <property type="match status" value="1"/>
</dbReference>
<dbReference type="EMBL" id="JBHUMO010000009">
    <property type="protein sequence ID" value="MFD2728137.1"/>
    <property type="molecule type" value="Genomic_DNA"/>
</dbReference>
<comment type="caution">
    <text evidence="1">The sequence shown here is derived from an EMBL/GenBank/DDBJ whole genome shotgun (WGS) entry which is preliminary data.</text>
</comment>
<evidence type="ECO:0000313" key="1">
    <source>
        <dbReference type="EMBL" id="MFD2728137.1"/>
    </source>
</evidence>
<dbReference type="RefSeq" id="WP_379979240.1">
    <property type="nucleotide sequence ID" value="NZ_JBHUMO010000009.1"/>
</dbReference>
<proteinExistence type="predicted"/>
<keyword evidence="2" id="KW-1185">Reference proteome</keyword>